<dbReference type="Gene3D" id="3.30.460.10">
    <property type="entry name" value="Beta Polymerase, domain 2"/>
    <property type="match status" value="1"/>
</dbReference>
<keyword evidence="5" id="KW-1185">Reference proteome</keyword>
<dbReference type="KEGG" id="tab:CIG75_11510"/>
<organism evidence="4 5">
    <name type="scientific">Tumebacillus algifaecis</name>
    <dbReference type="NCBI Taxonomy" id="1214604"/>
    <lineage>
        <taxon>Bacteria</taxon>
        <taxon>Bacillati</taxon>
        <taxon>Bacillota</taxon>
        <taxon>Bacilli</taxon>
        <taxon>Bacillales</taxon>
        <taxon>Alicyclobacillaceae</taxon>
        <taxon>Tumebacillus</taxon>
    </lineage>
</organism>
<evidence type="ECO:0000259" key="2">
    <source>
        <dbReference type="Pfam" id="PF01909"/>
    </source>
</evidence>
<dbReference type="SUPFAM" id="SSF81301">
    <property type="entry name" value="Nucleotidyltransferase"/>
    <property type="match status" value="1"/>
</dbReference>
<evidence type="ECO:0000313" key="4">
    <source>
        <dbReference type="EMBL" id="ASS75551.1"/>
    </source>
</evidence>
<dbReference type="OrthoDB" id="1933376at2"/>
<dbReference type="GO" id="GO:0016779">
    <property type="term" value="F:nucleotidyltransferase activity"/>
    <property type="evidence" value="ECO:0007669"/>
    <property type="project" value="InterPro"/>
</dbReference>
<name>A0A223D1W9_9BACL</name>
<dbReference type="AlphaFoldDB" id="A0A223D1W9"/>
<evidence type="ECO:0000259" key="3">
    <source>
        <dbReference type="Pfam" id="PF13427"/>
    </source>
</evidence>
<reference evidence="4 5" key="1">
    <citation type="journal article" date="2015" name="Int. J. Syst. Evol. Microbiol.">
        <title>Tumebacillus algifaecis sp. nov., isolated from decomposing algal scum.</title>
        <authorList>
            <person name="Wu Y.F."/>
            <person name="Zhang B."/>
            <person name="Xing P."/>
            <person name="Wu Q.L."/>
            <person name="Liu S.J."/>
        </authorList>
    </citation>
    <scope>NUCLEOTIDE SEQUENCE [LARGE SCALE GENOMIC DNA]</scope>
    <source>
        <strain evidence="4 5">THMBR28</strain>
    </source>
</reference>
<dbReference type="InterPro" id="IPR043519">
    <property type="entry name" value="NT_sf"/>
</dbReference>
<proteinExistence type="predicted"/>
<dbReference type="InterPro" id="IPR025184">
    <property type="entry name" value="AadA_C"/>
</dbReference>
<sequence length="285" mass="32240">MTCEIPTALQPLIAAYTCQLNNASFRDALHGIYLYGSIALGAFDEQRSDIDFLTVLRRDLTEAERGELELLHIRLQNDHPLAFLMDGMYIHRQHLGRLNPEIPPYSFTHEGEFHRAGHWDVNHVTWWLLQHRAVTVFGPESSTLLLHVTTEDLRATMAYNLHSYWSHRLQALEGMSFDTLPETELQADTADAVLTLCRIAYTLEHGDILSKTAALQYAIQSSDAKWQPLFRETLRIRENTEASNACKSQSLDFPSVIAFACVACDFIRTVIDTHPQKSIEGGTSA</sequence>
<dbReference type="Proteomes" id="UP000214688">
    <property type="component" value="Chromosome"/>
</dbReference>
<dbReference type="EMBL" id="CP022657">
    <property type="protein sequence ID" value="ASS75551.1"/>
    <property type="molecule type" value="Genomic_DNA"/>
</dbReference>
<feature type="domain" description="Polymerase nucleotidyl transferase" evidence="2">
    <location>
        <begin position="31"/>
        <end position="71"/>
    </location>
</feature>
<dbReference type="Pfam" id="PF13427">
    <property type="entry name" value="AadA_C"/>
    <property type="match status" value="1"/>
</dbReference>
<evidence type="ECO:0000313" key="5">
    <source>
        <dbReference type="Proteomes" id="UP000214688"/>
    </source>
</evidence>
<dbReference type="CDD" id="cd05403">
    <property type="entry name" value="NT_KNTase_like"/>
    <property type="match status" value="1"/>
</dbReference>
<keyword evidence="1" id="KW-0808">Transferase</keyword>
<accession>A0A223D1W9</accession>
<dbReference type="RefSeq" id="WP_094236795.1">
    <property type="nucleotide sequence ID" value="NZ_CP022657.1"/>
</dbReference>
<gene>
    <name evidence="4" type="ORF">CIG75_11510</name>
</gene>
<dbReference type="InterPro" id="IPR002934">
    <property type="entry name" value="Polymerase_NTP_transf_dom"/>
</dbReference>
<protein>
    <recommendedName>
        <fullName evidence="6">Adenylyltransferase AadA C-terminal domain-containing protein</fullName>
    </recommendedName>
</protein>
<evidence type="ECO:0000256" key="1">
    <source>
        <dbReference type="ARBA" id="ARBA00022679"/>
    </source>
</evidence>
<dbReference type="Pfam" id="PF01909">
    <property type="entry name" value="NTP_transf_2"/>
    <property type="match status" value="1"/>
</dbReference>
<evidence type="ECO:0008006" key="6">
    <source>
        <dbReference type="Google" id="ProtNLM"/>
    </source>
</evidence>
<feature type="domain" description="Adenylyltransferase AadA C-terminal" evidence="3">
    <location>
        <begin position="182"/>
        <end position="245"/>
    </location>
</feature>